<dbReference type="RefSeq" id="WP_344278868.1">
    <property type="nucleotide sequence ID" value="NZ_BAAAHV010000015.1"/>
</dbReference>
<keyword evidence="2" id="KW-1185">Reference proteome</keyword>
<organism evidence="1 2">
    <name type="scientific">Amycolatopsis albidoflavus</name>
    <dbReference type="NCBI Taxonomy" id="102226"/>
    <lineage>
        <taxon>Bacteria</taxon>
        <taxon>Bacillati</taxon>
        <taxon>Actinomycetota</taxon>
        <taxon>Actinomycetes</taxon>
        <taxon>Pseudonocardiales</taxon>
        <taxon>Pseudonocardiaceae</taxon>
        <taxon>Amycolatopsis</taxon>
    </lineage>
</organism>
<dbReference type="Proteomes" id="UP001597542">
    <property type="component" value="Unassembled WGS sequence"/>
</dbReference>
<sequence length="109" mass="12118">MARNDSPEVKASKDRAWRTLGDAVVRSGEMQMAAWGVYANILGELARTRPPAAEVGKTYWDFSREVGFRYIVNVAAYCVDAVTGAAELKRDELVRFTEMLQDAEDARAS</sequence>
<comment type="caution">
    <text evidence="1">The sequence shown here is derived from an EMBL/GenBank/DDBJ whole genome shotgun (WGS) entry which is preliminary data.</text>
</comment>
<name>A0ABW5I7S0_9PSEU</name>
<dbReference type="EMBL" id="JBHUKQ010000016">
    <property type="protein sequence ID" value="MFD2485328.1"/>
    <property type="molecule type" value="Genomic_DNA"/>
</dbReference>
<protein>
    <submittedName>
        <fullName evidence="1">Uncharacterized protein</fullName>
    </submittedName>
</protein>
<reference evidence="2" key="1">
    <citation type="journal article" date="2019" name="Int. J. Syst. Evol. Microbiol.">
        <title>The Global Catalogue of Microorganisms (GCM) 10K type strain sequencing project: providing services to taxonomists for standard genome sequencing and annotation.</title>
        <authorList>
            <consortium name="The Broad Institute Genomics Platform"/>
            <consortium name="The Broad Institute Genome Sequencing Center for Infectious Disease"/>
            <person name="Wu L."/>
            <person name="Ma J."/>
        </authorList>
    </citation>
    <scope>NUCLEOTIDE SEQUENCE [LARGE SCALE GENOMIC DNA]</scope>
    <source>
        <strain evidence="2">CGMCC 4.7638</strain>
    </source>
</reference>
<gene>
    <name evidence="1" type="ORF">ACFSUT_34010</name>
</gene>
<accession>A0ABW5I7S0</accession>
<evidence type="ECO:0000313" key="2">
    <source>
        <dbReference type="Proteomes" id="UP001597542"/>
    </source>
</evidence>
<proteinExistence type="predicted"/>
<evidence type="ECO:0000313" key="1">
    <source>
        <dbReference type="EMBL" id="MFD2485328.1"/>
    </source>
</evidence>